<gene>
    <name evidence="1" type="ORF">V6N11_009818</name>
</gene>
<keyword evidence="2" id="KW-1185">Reference proteome</keyword>
<evidence type="ECO:0000313" key="1">
    <source>
        <dbReference type="EMBL" id="KAK8481555.1"/>
    </source>
</evidence>
<proteinExistence type="predicted"/>
<evidence type="ECO:0000313" key="2">
    <source>
        <dbReference type="Proteomes" id="UP001396334"/>
    </source>
</evidence>
<dbReference type="Proteomes" id="UP001396334">
    <property type="component" value="Unassembled WGS sequence"/>
</dbReference>
<protein>
    <submittedName>
        <fullName evidence="1">Uncharacterized protein</fullName>
    </submittedName>
</protein>
<comment type="caution">
    <text evidence="1">The sequence shown here is derived from an EMBL/GenBank/DDBJ whole genome shotgun (WGS) entry which is preliminary data.</text>
</comment>
<accession>A0ABR1ZLP7</accession>
<name>A0ABR1ZLP7_9ROSI</name>
<organism evidence="1 2">
    <name type="scientific">Hibiscus sabdariffa</name>
    <name type="common">roselle</name>
    <dbReference type="NCBI Taxonomy" id="183260"/>
    <lineage>
        <taxon>Eukaryota</taxon>
        <taxon>Viridiplantae</taxon>
        <taxon>Streptophyta</taxon>
        <taxon>Embryophyta</taxon>
        <taxon>Tracheophyta</taxon>
        <taxon>Spermatophyta</taxon>
        <taxon>Magnoliopsida</taxon>
        <taxon>eudicotyledons</taxon>
        <taxon>Gunneridae</taxon>
        <taxon>Pentapetalae</taxon>
        <taxon>rosids</taxon>
        <taxon>malvids</taxon>
        <taxon>Malvales</taxon>
        <taxon>Malvaceae</taxon>
        <taxon>Malvoideae</taxon>
        <taxon>Hibiscus</taxon>
    </lineage>
</organism>
<dbReference type="EMBL" id="JBBPBN010000889">
    <property type="protein sequence ID" value="KAK8481555.1"/>
    <property type="molecule type" value="Genomic_DNA"/>
</dbReference>
<sequence length="149" mass="17557">MVDQAGQWKWHLFESFLPRDILLRIVVVKPPSFSTIADSIGWHGNRDRRFTIKYAYSLISNGEISPPNPVWKVLLGRDIEVYAYIKMASSVLLHLELDMKLFIAVEVYQMFHLVWNFLLDYASLWVRQTLKLRIEKASKRQASWRNFGN</sequence>
<reference evidence="1 2" key="1">
    <citation type="journal article" date="2024" name="G3 (Bethesda)">
        <title>Genome assembly of Hibiscus sabdariffa L. provides insights into metabolisms of medicinal natural products.</title>
        <authorList>
            <person name="Kim T."/>
        </authorList>
    </citation>
    <scope>NUCLEOTIDE SEQUENCE [LARGE SCALE GENOMIC DNA]</scope>
    <source>
        <strain evidence="1">TK-2024</strain>
        <tissue evidence="1">Old leaves</tissue>
    </source>
</reference>